<dbReference type="AlphaFoldDB" id="A0A0F9AES0"/>
<feature type="non-terminal residue" evidence="1">
    <location>
        <position position="1"/>
    </location>
</feature>
<comment type="caution">
    <text evidence="1">The sequence shown here is derived from an EMBL/GenBank/DDBJ whole genome shotgun (WGS) entry which is preliminary data.</text>
</comment>
<proteinExistence type="predicted"/>
<organism evidence="1">
    <name type="scientific">marine sediment metagenome</name>
    <dbReference type="NCBI Taxonomy" id="412755"/>
    <lineage>
        <taxon>unclassified sequences</taxon>
        <taxon>metagenomes</taxon>
        <taxon>ecological metagenomes</taxon>
    </lineage>
</organism>
<gene>
    <name evidence="1" type="ORF">LCGC14_2921250</name>
</gene>
<accession>A0A0F9AES0</accession>
<sequence>TMGFLTESWHKNYLAGTANSDNTFIQQTMPVDRLVGFYGATRPAVGPISYLKFQLGSAKIKDIWQFDEINNTDTNTVIANSPVMYNRQEQILINAYVTTLGASVLKLLGRTAEPVGKVIMAGSR</sequence>
<dbReference type="EMBL" id="LAZR01058059">
    <property type="protein sequence ID" value="KKK70711.1"/>
    <property type="molecule type" value="Genomic_DNA"/>
</dbReference>
<protein>
    <submittedName>
        <fullName evidence="1">Uncharacterized protein</fullName>
    </submittedName>
</protein>
<evidence type="ECO:0000313" key="1">
    <source>
        <dbReference type="EMBL" id="KKK70711.1"/>
    </source>
</evidence>
<reference evidence="1" key="1">
    <citation type="journal article" date="2015" name="Nature">
        <title>Complex archaea that bridge the gap between prokaryotes and eukaryotes.</title>
        <authorList>
            <person name="Spang A."/>
            <person name="Saw J.H."/>
            <person name="Jorgensen S.L."/>
            <person name="Zaremba-Niedzwiedzka K."/>
            <person name="Martijn J."/>
            <person name="Lind A.E."/>
            <person name="van Eijk R."/>
            <person name="Schleper C."/>
            <person name="Guy L."/>
            <person name="Ettema T.J."/>
        </authorList>
    </citation>
    <scope>NUCLEOTIDE SEQUENCE</scope>
</reference>
<name>A0A0F9AES0_9ZZZZ</name>